<evidence type="ECO:0000256" key="2">
    <source>
        <dbReference type="ARBA" id="ARBA00022730"/>
    </source>
</evidence>
<dbReference type="OrthoDB" id="3356781at2759"/>
<dbReference type="EMBL" id="LXPE01000022">
    <property type="protein sequence ID" value="OBA26159.1"/>
    <property type="molecule type" value="Genomic_DNA"/>
</dbReference>
<feature type="domain" description="RNA-binding S4" evidence="7">
    <location>
        <begin position="113"/>
        <end position="176"/>
    </location>
</feature>
<proteinExistence type="inferred from homology"/>
<evidence type="ECO:0000313" key="8">
    <source>
        <dbReference type="EMBL" id="OBA26159.1"/>
    </source>
</evidence>
<keyword evidence="5" id="KW-0687">Ribonucleoprotein</keyword>
<dbReference type="PANTHER" id="PTHR11831:SF4">
    <property type="entry name" value="SMALL RIBOSOMAL SUBUNIT PROTEIN US4M"/>
    <property type="match status" value="1"/>
</dbReference>
<dbReference type="PROSITE" id="PS50889">
    <property type="entry name" value="S4"/>
    <property type="match status" value="1"/>
</dbReference>
<keyword evidence="4" id="KW-0689">Ribosomal protein</keyword>
<dbReference type="PROSITE" id="PS00632">
    <property type="entry name" value="RIBOSOMAL_S4"/>
    <property type="match status" value="1"/>
</dbReference>
<evidence type="ECO:0000256" key="3">
    <source>
        <dbReference type="ARBA" id="ARBA00022884"/>
    </source>
</evidence>
<dbReference type="InterPro" id="IPR002942">
    <property type="entry name" value="S4_RNA-bd"/>
</dbReference>
<comment type="similarity">
    <text evidence="1">Belongs to the universal ribosomal protein uS4 family.</text>
</comment>
<evidence type="ECO:0000256" key="1">
    <source>
        <dbReference type="ARBA" id="ARBA00007465"/>
    </source>
</evidence>
<keyword evidence="2 6" id="KW-0699">rRNA-binding</keyword>
<dbReference type="SMART" id="SM00363">
    <property type="entry name" value="S4"/>
    <property type="match status" value="1"/>
</dbReference>
<evidence type="ECO:0000256" key="5">
    <source>
        <dbReference type="ARBA" id="ARBA00023274"/>
    </source>
</evidence>
<keyword evidence="9" id="KW-1185">Reference proteome</keyword>
<sequence>MVARKFRHHLSLARGRLTTSSNTQNIYNFYKYYPDRVRLNTMYQQLFYAKRDLRAYHGEHITEKRFKNQWIPQLNSVSKIDSDNDIKTISGLIAKNDVQKTPYQMQTFAFLEKRLDFAIYRAMMATSIREARMLIIARGVTVNDKYIKDAGYKLSPGDIVKCDPERVLRFMGTEKPKIKASLKADAIQVSEWNDEVASLQKNPAGYFPSFKFKIDGLYEREPKRIFVESLFKDGMQKQKKQQYELRRQNDDINIVAKILRTLETDGPELAKFKETFVNSEELGNKVQALYNKYISNIDLIKYGVSVFDGTKTKPFEDVKENKDNKENIEAISHEDIVKSEENAKAATEEGITNKYAESSKQLLKDTNNDLVRKLKDDLVEFKLAYGKEIEKNRETTNINMDWVQSLTAHEPLPAEFEEETFSSMEEDELIEKEKELSQHIKLPWQKGHLWGRQKPEVTYFSPWKPRGFLGVFAIAPFHLEINWKTCQFVYLRDPICRPGHSEVISPFGLELHEKAYMYYKRMCKNKKIRNQGFD</sequence>
<dbReference type="SUPFAM" id="SSF55174">
    <property type="entry name" value="Alpha-L RNA-binding motif"/>
    <property type="match status" value="1"/>
</dbReference>
<evidence type="ECO:0000313" key="9">
    <source>
        <dbReference type="Proteomes" id="UP000092321"/>
    </source>
</evidence>
<dbReference type="Proteomes" id="UP000092321">
    <property type="component" value="Unassembled WGS sequence"/>
</dbReference>
<comment type="caution">
    <text evidence="8">The sequence shown here is derived from an EMBL/GenBank/DDBJ whole genome shotgun (WGS) entry which is preliminary data.</text>
</comment>
<organism evidence="8 9">
    <name type="scientific">Hanseniaspora valbyensis NRRL Y-1626</name>
    <dbReference type="NCBI Taxonomy" id="766949"/>
    <lineage>
        <taxon>Eukaryota</taxon>
        <taxon>Fungi</taxon>
        <taxon>Dikarya</taxon>
        <taxon>Ascomycota</taxon>
        <taxon>Saccharomycotina</taxon>
        <taxon>Saccharomycetes</taxon>
        <taxon>Saccharomycodales</taxon>
        <taxon>Saccharomycodaceae</taxon>
        <taxon>Hanseniaspora</taxon>
    </lineage>
</organism>
<dbReference type="GO" id="GO:0019843">
    <property type="term" value="F:rRNA binding"/>
    <property type="evidence" value="ECO:0007669"/>
    <property type="project" value="UniProtKB-KW"/>
</dbReference>
<dbReference type="InterPro" id="IPR022801">
    <property type="entry name" value="Ribosomal_uS4"/>
</dbReference>
<dbReference type="GO" id="GO:0005763">
    <property type="term" value="C:mitochondrial small ribosomal subunit"/>
    <property type="evidence" value="ECO:0007669"/>
    <property type="project" value="TreeGrafter"/>
</dbReference>
<keyword evidence="3 6" id="KW-0694">RNA-binding</keyword>
<evidence type="ECO:0000259" key="7">
    <source>
        <dbReference type="SMART" id="SM00363"/>
    </source>
</evidence>
<dbReference type="CDD" id="cd00165">
    <property type="entry name" value="S4"/>
    <property type="match status" value="1"/>
</dbReference>
<evidence type="ECO:0000256" key="6">
    <source>
        <dbReference type="PROSITE-ProRule" id="PRU00182"/>
    </source>
</evidence>
<dbReference type="PANTHER" id="PTHR11831">
    <property type="entry name" value="30S 40S RIBOSOMAL PROTEIN"/>
    <property type="match status" value="1"/>
</dbReference>
<accession>A0A1B7TBN6</accession>
<dbReference type="InterPro" id="IPR036986">
    <property type="entry name" value="S4_RNA-bd_sf"/>
</dbReference>
<dbReference type="InterPro" id="IPR018079">
    <property type="entry name" value="Ribosomal_uS4_CS"/>
</dbReference>
<evidence type="ECO:0000256" key="4">
    <source>
        <dbReference type="ARBA" id="ARBA00022980"/>
    </source>
</evidence>
<dbReference type="Pfam" id="PF01479">
    <property type="entry name" value="S4"/>
    <property type="match status" value="1"/>
</dbReference>
<name>A0A1B7TBN6_9ASCO</name>
<dbReference type="GO" id="GO:0042274">
    <property type="term" value="P:ribosomal small subunit biogenesis"/>
    <property type="evidence" value="ECO:0007669"/>
    <property type="project" value="TreeGrafter"/>
</dbReference>
<reference evidence="9" key="1">
    <citation type="journal article" date="2016" name="Proc. Natl. Acad. Sci. U.S.A.">
        <title>Comparative genomics of biotechnologically important yeasts.</title>
        <authorList>
            <person name="Riley R."/>
            <person name="Haridas S."/>
            <person name="Wolfe K.H."/>
            <person name="Lopes M.R."/>
            <person name="Hittinger C.T."/>
            <person name="Goeker M."/>
            <person name="Salamov A.A."/>
            <person name="Wisecaver J.H."/>
            <person name="Long T.M."/>
            <person name="Calvey C.H."/>
            <person name="Aerts A.L."/>
            <person name="Barry K.W."/>
            <person name="Choi C."/>
            <person name="Clum A."/>
            <person name="Coughlan A.Y."/>
            <person name="Deshpande S."/>
            <person name="Douglass A.P."/>
            <person name="Hanson S.J."/>
            <person name="Klenk H.-P."/>
            <person name="LaButti K.M."/>
            <person name="Lapidus A."/>
            <person name="Lindquist E.A."/>
            <person name="Lipzen A.M."/>
            <person name="Meier-Kolthoff J.P."/>
            <person name="Ohm R.A."/>
            <person name="Otillar R.P."/>
            <person name="Pangilinan J.L."/>
            <person name="Peng Y."/>
            <person name="Rokas A."/>
            <person name="Rosa C.A."/>
            <person name="Scheuner C."/>
            <person name="Sibirny A.A."/>
            <person name="Slot J.C."/>
            <person name="Stielow J.B."/>
            <person name="Sun H."/>
            <person name="Kurtzman C.P."/>
            <person name="Blackwell M."/>
            <person name="Grigoriev I.V."/>
            <person name="Jeffries T.W."/>
        </authorList>
    </citation>
    <scope>NUCLEOTIDE SEQUENCE [LARGE SCALE GENOMIC DNA]</scope>
    <source>
        <strain evidence="9">NRRL Y-1626</strain>
    </source>
</reference>
<dbReference type="Gene3D" id="3.10.290.10">
    <property type="entry name" value="RNA-binding S4 domain"/>
    <property type="match status" value="1"/>
</dbReference>
<dbReference type="GO" id="GO:0003735">
    <property type="term" value="F:structural constituent of ribosome"/>
    <property type="evidence" value="ECO:0007669"/>
    <property type="project" value="TreeGrafter"/>
</dbReference>
<gene>
    <name evidence="8" type="ORF">HANVADRAFT_53328</name>
</gene>
<protein>
    <submittedName>
        <fullName evidence="8">Alpha-L RNA-binding motif-containing protein</fullName>
    </submittedName>
</protein>
<dbReference type="AlphaFoldDB" id="A0A1B7TBN6"/>